<dbReference type="GeneID" id="77811081"/>
<reference evidence="1" key="1">
    <citation type="submission" date="2022-10" db="EMBL/GenBank/DDBJ databases">
        <title>Puccinia triticina Genome sequencing and assembly.</title>
        <authorList>
            <person name="Li C."/>
        </authorList>
    </citation>
    <scope>NUCLEOTIDE SEQUENCE</scope>
    <source>
        <strain evidence="1">Pt15</strain>
    </source>
</reference>
<dbReference type="Proteomes" id="UP001164743">
    <property type="component" value="Chromosome 6A"/>
</dbReference>
<organism evidence="1 2">
    <name type="scientific">Puccinia triticina</name>
    <dbReference type="NCBI Taxonomy" id="208348"/>
    <lineage>
        <taxon>Eukaryota</taxon>
        <taxon>Fungi</taxon>
        <taxon>Dikarya</taxon>
        <taxon>Basidiomycota</taxon>
        <taxon>Pucciniomycotina</taxon>
        <taxon>Pucciniomycetes</taxon>
        <taxon>Pucciniales</taxon>
        <taxon>Pucciniaceae</taxon>
        <taxon>Puccinia</taxon>
    </lineage>
</organism>
<protein>
    <submittedName>
        <fullName evidence="1">Uncharacterized protein</fullName>
    </submittedName>
</protein>
<dbReference type="EMBL" id="CP110426">
    <property type="protein sequence ID" value="WAQ85848.1"/>
    <property type="molecule type" value="Genomic_DNA"/>
</dbReference>
<accession>A0ABY7CLP2</accession>
<keyword evidence="2" id="KW-1185">Reference proteome</keyword>
<sequence length="161" mass="16955">MLGAILQRINPGAPTAGEAAPPIALSQADQVRIIEYLPAVKNPNAVNAWTVLVVEKDHNLFGSSPLSAVAGLPLSAQGQTADGARVVLPAFWPAPWATIPHCCAQCCSSWPQMASSPAPLAPPSIGLAYVLPDRNQPGIRRPGKRRWEAKLVSPEAAQMTP</sequence>
<evidence type="ECO:0000313" key="2">
    <source>
        <dbReference type="Proteomes" id="UP001164743"/>
    </source>
</evidence>
<proteinExistence type="predicted"/>
<dbReference type="RefSeq" id="XP_053021403.1">
    <property type="nucleotide sequence ID" value="XM_053170186.1"/>
</dbReference>
<evidence type="ECO:0000313" key="1">
    <source>
        <dbReference type="EMBL" id="WAQ85848.1"/>
    </source>
</evidence>
<gene>
    <name evidence="1" type="ORF">PtA15_6A477</name>
</gene>
<name>A0ABY7CLP2_9BASI</name>